<dbReference type="InterPro" id="IPR000859">
    <property type="entry name" value="CUB_dom"/>
</dbReference>
<dbReference type="CDD" id="cd00041">
    <property type="entry name" value="CUB"/>
    <property type="match status" value="3"/>
</dbReference>
<protein>
    <recommendedName>
        <fullName evidence="7">CUB domain-containing protein</fullName>
    </recommendedName>
</protein>
<dbReference type="FunFam" id="2.60.120.290:FF:000013">
    <property type="entry name" value="Membrane frizzled-related protein"/>
    <property type="match status" value="1"/>
</dbReference>
<comment type="caution">
    <text evidence="5">Lacks conserved residue(s) required for the propagation of feature annotation.</text>
</comment>
<accession>A0A803T6K8</accession>
<dbReference type="Proteomes" id="UP000001646">
    <property type="component" value="Chromosome 6"/>
</dbReference>
<evidence type="ECO:0000256" key="1">
    <source>
        <dbReference type="ARBA" id="ARBA00022729"/>
    </source>
</evidence>
<feature type="transmembrane region" description="Helical" evidence="6">
    <location>
        <begin position="298"/>
        <end position="318"/>
    </location>
</feature>
<evidence type="ECO:0000313" key="9">
    <source>
        <dbReference type="Proteomes" id="UP000001646"/>
    </source>
</evidence>
<dbReference type="PANTHER" id="PTHR24251">
    <property type="entry name" value="OVOCHYMASE-RELATED"/>
    <property type="match status" value="1"/>
</dbReference>
<organism evidence="8 9">
    <name type="scientific">Anolis carolinensis</name>
    <name type="common">Green anole</name>
    <name type="synonym">American chameleon</name>
    <dbReference type="NCBI Taxonomy" id="28377"/>
    <lineage>
        <taxon>Eukaryota</taxon>
        <taxon>Metazoa</taxon>
        <taxon>Chordata</taxon>
        <taxon>Craniata</taxon>
        <taxon>Vertebrata</taxon>
        <taxon>Euteleostomi</taxon>
        <taxon>Lepidosauria</taxon>
        <taxon>Squamata</taxon>
        <taxon>Bifurcata</taxon>
        <taxon>Unidentata</taxon>
        <taxon>Episquamata</taxon>
        <taxon>Toxicofera</taxon>
        <taxon>Iguania</taxon>
        <taxon>Dactyloidae</taxon>
        <taxon>Anolis</taxon>
    </lineage>
</organism>
<evidence type="ECO:0000313" key="8">
    <source>
        <dbReference type="Ensembl" id="ENSACAP00000030848.1"/>
    </source>
</evidence>
<reference evidence="8 9" key="1">
    <citation type="submission" date="2009-12" db="EMBL/GenBank/DDBJ databases">
        <title>The Genome Sequence of Anolis carolinensis (Green Anole Lizard).</title>
        <authorList>
            <consortium name="The Genome Sequencing Platform"/>
            <person name="Di Palma F."/>
            <person name="Alfoldi J."/>
            <person name="Heiman D."/>
            <person name="Young S."/>
            <person name="Grabherr M."/>
            <person name="Johnson J."/>
            <person name="Lander E.S."/>
            <person name="Lindblad-Toh K."/>
        </authorList>
    </citation>
    <scope>NUCLEOTIDE SEQUENCE [LARGE SCALE GENOMIC DNA]</scope>
    <source>
        <strain evidence="8 9">JBL SC #1</strain>
    </source>
</reference>
<reference evidence="8" key="2">
    <citation type="submission" date="2025-08" db="UniProtKB">
        <authorList>
            <consortium name="Ensembl"/>
        </authorList>
    </citation>
    <scope>IDENTIFICATION</scope>
</reference>
<keyword evidence="6" id="KW-0812">Transmembrane</keyword>
<dbReference type="Gene3D" id="2.60.120.290">
    <property type="entry name" value="Spermadhesin, CUB domain"/>
    <property type="match status" value="3"/>
</dbReference>
<dbReference type="GeneTree" id="ENSGT00940000155299"/>
<dbReference type="InParanoid" id="A0A803T6K8"/>
<keyword evidence="9" id="KW-1185">Reference proteome</keyword>
<keyword evidence="4" id="KW-0325">Glycoprotein</keyword>
<sequence length="364" mass="41230">MQYATSPYFPNAYPPLTICRWIIDAPPDQQVKLVIQEFHLSSNQDCSQNYVEFQDSPSGIQEHADRIHRFCGYENFTIPVFYSYRRTAILIFRSKTFITNNGLRFSYQASDCSREYNQSFGYLKSPGWPNDYPHNLDCTIILRSPKNHTISLFFHSFHVEGFGCARDFLEVRNGSDASSPLLGKYCGSTLPNPVFPKNHVLYLHFRSDILTSHEGYEITWTSSPSGCGGTLYGETGSLASPGFPASYPNHTDCEWTINAPKGRVVTVHFAFVSIDDPGDCINNYLKLYNGPHNSHPLIGPYCGQVSINFFFFMFSVSIQHFSANKAITRVSFILMEGLCAAIQIITINWSLWHLCLGMCLQVIH</sequence>
<dbReference type="PROSITE" id="PS01180">
    <property type="entry name" value="CUB"/>
    <property type="match status" value="3"/>
</dbReference>
<dbReference type="SMART" id="SM00042">
    <property type="entry name" value="CUB"/>
    <property type="match status" value="3"/>
</dbReference>
<keyword evidence="6" id="KW-0472">Membrane</keyword>
<feature type="transmembrane region" description="Helical" evidence="6">
    <location>
        <begin position="330"/>
        <end position="352"/>
    </location>
</feature>
<evidence type="ECO:0000256" key="3">
    <source>
        <dbReference type="ARBA" id="ARBA00023157"/>
    </source>
</evidence>
<keyword evidence="2" id="KW-0677">Repeat</keyword>
<dbReference type="SUPFAM" id="SSF49854">
    <property type="entry name" value="Spermadhesin, CUB domain"/>
    <property type="match status" value="3"/>
</dbReference>
<dbReference type="Pfam" id="PF00431">
    <property type="entry name" value="CUB"/>
    <property type="match status" value="3"/>
</dbReference>
<dbReference type="PANTHER" id="PTHR24251:SF45">
    <property type="entry name" value="METALLOENDOPEPTIDASE"/>
    <property type="match status" value="1"/>
</dbReference>
<evidence type="ECO:0000256" key="5">
    <source>
        <dbReference type="PROSITE-ProRule" id="PRU00059"/>
    </source>
</evidence>
<evidence type="ECO:0000256" key="2">
    <source>
        <dbReference type="ARBA" id="ARBA00022737"/>
    </source>
</evidence>
<keyword evidence="3" id="KW-1015">Disulfide bond</keyword>
<dbReference type="InterPro" id="IPR035914">
    <property type="entry name" value="Sperma_CUB_dom_sf"/>
</dbReference>
<reference evidence="8" key="3">
    <citation type="submission" date="2025-09" db="UniProtKB">
        <authorList>
            <consortium name="Ensembl"/>
        </authorList>
    </citation>
    <scope>IDENTIFICATION</scope>
</reference>
<proteinExistence type="predicted"/>
<keyword evidence="1" id="KW-0732">Signal</keyword>
<dbReference type="AlphaFoldDB" id="A0A803T6K8"/>
<name>A0A803T6K8_ANOCA</name>
<dbReference type="FunFam" id="2.60.120.290:FF:000003">
    <property type="entry name" value="Neuropilin"/>
    <property type="match status" value="1"/>
</dbReference>
<keyword evidence="6" id="KW-1133">Transmembrane helix</keyword>
<feature type="domain" description="CUB" evidence="7">
    <location>
        <begin position="227"/>
        <end position="304"/>
    </location>
</feature>
<evidence type="ECO:0000259" key="7">
    <source>
        <dbReference type="PROSITE" id="PS01180"/>
    </source>
</evidence>
<evidence type="ECO:0000256" key="6">
    <source>
        <dbReference type="SAM" id="Phobius"/>
    </source>
</evidence>
<feature type="domain" description="CUB" evidence="7">
    <location>
        <begin position="112"/>
        <end position="223"/>
    </location>
</feature>
<feature type="domain" description="CUB" evidence="7">
    <location>
        <begin position="1"/>
        <end position="110"/>
    </location>
</feature>
<evidence type="ECO:0000256" key="4">
    <source>
        <dbReference type="ARBA" id="ARBA00023180"/>
    </source>
</evidence>
<dbReference type="Ensembl" id="ENSACAT00000043739.1">
    <property type="protein sequence ID" value="ENSACAP00000030848.1"/>
    <property type="gene ID" value="ENSACAG00000039702.1"/>
</dbReference>